<feature type="domain" description="UspA" evidence="2">
    <location>
        <begin position="207"/>
        <end position="343"/>
    </location>
</feature>
<keyword evidence="4" id="KW-1185">Reference proteome</keyword>
<dbReference type="Pfam" id="PF00582">
    <property type="entry name" value="Usp"/>
    <property type="match status" value="2"/>
</dbReference>
<accession>A0ABU2B6C6</accession>
<comment type="similarity">
    <text evidence="1">Belongs to the universal stress protein A family.</text>
</comment>
<feature type="domain" description="UspA" evidence="2">
    <location>
        <begin position="47"/>
        <end position="189"/>
    </location>
</feature>
<dbReference type="PANTHER" id="PTHR46268:SF6">
    <property type="entry name" value="UNIVERSAL STRESS PROTEIN UP12"/>
    <property type="match status" value="1"/>
</dbReference>
<comment type="caution">
    <text evidence="3">The sequence shown here is derived from an EMBL/GenBank/DDBJ whole genome shotgun (WGS) entry which is preliminary data.</text>
</comment>
<organism evidence="3 4">
    <name type="scientific">Corynebacterium felinum</name>
    <dbReference type="NCBI Taxonomy" id="131318"/>
    <lineage>
        <taxon>Bacteria</taxon>
        <taxon>Bacillati</taxon>
        <taxon>Actinomycetota</taxon>
        <taxon>Actinomycetes</taxon>
        <taxon>Mycobacteriales</taxon>
        <taxon>Corynebacteriaceae</taxon>
        <taxon>Corynebacterium</taxon>
    </lineage>
</organism>
<evidence type="ECO:0000313" key="3">
    <source>
        <dbReference type="EMBL" id="MDR7354174.1"/>
    </source>
</evidence>
<evidence type="ECO:0000259" key="2">
    <source>
        <dbReference type="Pfam" id="PF00582"/>
    </source>
</evidence>
<proteinExistence type="inferred from homology"/>
<dbReference type="EMBL" id="JAVDYF010000001">
    <property type="protein sequence ID" value="MDR7354174.1"/>
    <property type="molecule type" value="Genomic_DNA"/>
</dbReference>
<dbReference type="SUPFAM" id="SSF52402">
    <property type="entry name" value="Adenine nucleotide alpha hydrolases-like"/>
    <property type="match status" value="2"/>
</dbReference>
<dbReference type="PANTHER" id="PTHR46268">
    <property type="entry name" value="STRESS RESPONSE PROTEIN NHAX"/>
    <property type="match status" value="1"/>
</dbReference>
<gene>
    <name evidence="3" type="ORF">J2S37_000712</name>
</gene>
<sequence length="347" mass="36583">MPDVMDSGSQRHLQPGVDGSVGDVDVAALGGVKAAGSFSVFSHDPIRVLVAWSPQQGGDEALAVAAWLSRVADVRVRCACAFVRPWTAPGVAKSGGKYVKWFAKEQKRYREAVVSGLSDCGVAEAMWDGDVAVFLDGNSESVLLTQAAQDFGADVVVLGSQATAPKGRFLPGTTADAMLHSSPVPLVLAPRAPKLSKRGVTRVNFVLMGEEQELSALLRAAQIACEWGVPLRIVALSPGGFGPPPVSDALDLPADVRHEWRENTLAALDRARDEVYGVFGECTVGCEIGSGSGWSAALDALKWKKGDLLCFASSPLGPLARVFIGSQTSSILRHARVPVLMIPGHSF</sequence>
<dbReference type="Proteomes" id="UP001183619">
    <property type="component" value="Unassembled WGS sequence"/>
</dbReference>
<reference evidence="3 4" key="1">
    <citation type="submission" date="2023-07" db="EMBL/GenBank/DDBJ databases">
        <title>Sequencing the genomes of 1000 actinobacteria strains.</title>
        <authorList>
            <person name="Klenk H.-P."/>
        </authorList>
    </citation>
    <scope>NUCLEOTIDE SEQUENCE [LARGE SCALE GENOMIC DNA]</scope>
    <source>
        <strain evidence="3 4">DSM 44508</strain>
    </source>
</reference>
<protein>
    <submittedName>
        <fullName evidence="3">Nucleotide-binding universal stress UspA family protein</fullName>
    </submittedName>
</protein>
<evidence type="ECO:0000256" key="1">
    <source>
        <dbReference type="ARBA" id="ARBA00008791"/>
    </source>
</evidence>
<dbReference type="Gene3D" id="3.40.50.12370">
    <property type="match status" value="1"/>
</dbReference>
<dbReference type="InterPro" id="IPR006016">
    <property type="entry name" value="UspA"/>
</dbReference>
<name>A0ABU2B6C6_9CORY</name>
<dbReference type="CDD" id="cd00293">
    <property type="entry name" value="USP-like"/>
    <property type="match status" value="2"/>
</dbReference>
<evidence type="ECO:0000313" key="4">
    <source>
        <dbReference type="Proteomes" id="UP001183619"/>
    </source>
</evidence>